<dbReference type="Proteomes" id="UP001341245">
    <property type="component" value="Unassembled WGS sequence"/>
</dbReference>
<evidence type="ECO:0000256" key="1">
    <source>
        <dbReference type="SAM" id="MobiDB-lite"/>
    </source>
</evidence>
<reference evidence="2 3" key="1">
    <citation type="submission" date="2023-11" db="EMBL/GenBank/DDBJ databases">
        <title>Draft genome sequence and annotation of the polyextremotolerant black yeast-like fungus Aureobasidium pullulans NRRL 62042.</title>
        <authorList>
            <person name="Dielentheis-Frenken M.R.E."/>
            <person name="Wibberg D."/>
            <person name="Blank L.M."/>
            <person name="Tiso T."/>
        </authorList>
    </citation>
    <scope>NUCLEOTIDE SEQUENCE [LARGE SCALE GENOMIC DNA]</scope>
    <source>
        <strain evidence="2 3">NRRL 62042</strain>
    </source>
</reference>
<feature type="compositionally biased region" description="Basic and acidic residues" evidence="1">
    <location>
        <begin position="28"/>
        <end position="50"/>
    </location>
</feature>
<gene>
    <name evidence="2" type="ORF">QM012_007664</name>
</gene>
<sequence>MAPLTRNQKEQDDAALILLQMAEPDWDSPNHGEQMTKDDETEQKASDHAESSMSVDAGVPFPGGQVVVTDSTSASKSTSAPSTPSSTSTFSVKGASMAEIDAHQLTMTIQQTRAALTPQQRATLKLKPYSHYDLEGNEIGTLWQTRAEHRTFRQTQRRRGAKLVRAGTTNGMKLSRQH</sequence>
<feature type="region of interest" description="Disordered" evidence="1">
    <location>
        <begin position="156"/>
        <end position="178"/>
    </location>
</feature>
<organism evidence="2 3">
    <name type="scientific">Aureobasidium pullulans</name>
    <name type="common">Black yeast</name>
    <name type="synonym">Pullularia pullulans</name>
    <dbReference type="NCBI Taxonomy" id="5580"/>
    <lineage>
        <taxon>Eukaryota</taxon>
        <taxon>Fungi</taxon>
        <taxon>Dikarya</taxon>
        <taxon>Ascomycota</taxon>
        <taxon>Pezizomycotina</taxon>
        <taxon>Dothideomycetes</taxon>
        <taxon>Dothideomycetidae</taxon>
        <taxon>Dothideales</taxon>
        <taxon>Saccotheciaceae</taxon>
        <taxon>Aureobasidium</taxon>
    </lineage>
</organism>
<feature type="compositionally biased region" description="Low complexity" evidence="1">
    <location>
        <begin position="66"/>
        <end position="90"/>
    </location>
</feature>
<feature type="region of interest" description="Disordered" evidence="1">
    <location>
        <begin position="1"/>
        <end position="90"/>
    </location>
</feature>
<proteinExistence type="predicted"/>
<accession>A0ABR0TLT5</accession>
<comment type="caution">
    <text evidence="2">The sequence shown here is derived from an EMBL/GenBank/DDBJ whole genome shotgun (WGS) entry which is preliminary data.</text>
</comment>
<keyword evidence="3" id="KW-1185">Reference proteome</keyword>
<dbReference type="EMBL" id="JASGXD010000006">
    <property type="protein sequence ID" value="KAK6004885.1"/>
    <property type="molecule type" value="Genomic_DNA"/>
</dbReference>
<protein>
    <submittedName>
        <fullName evidence="2">Uncharacterized protein</fullName>
    </submittedName>
</protein>
<evidence type="ECO:0000313" key="3">
    <source>
        <dbReference type="Proteomes" id="UP001341245"/>
    </source>
</evidence>
<name>A0ABR0TLT5_AURPU</name>
<evidence type="ECO:0000313" key="2">
    <source>
        <dbReference type="EMBL" id="KAK6004885.1"/>
    </source>
</evidence>